<dbReference type="RefSeq" id="XP_009549813.1">
    <property type="nucleotide sequence ID" value="XM_009551518.1"/>
</dbReference>
<sequence>MDDDVHGPAAPERRPREPSPTARRQQQGTILKVNDVLRVCCVDDDMVADVYAHEHAKDDDTGLLYGGGIRIRVYRNRCYTDALSSTDKGRTRDRRHYSNVRIPVLAVEYSVQRKERTAAERMPFGPCATNVWSEMSRLTLCSVAETAAGDDSIFFAGQQRRLSLAGG</sequence>
<evidence type="ECO:0000256" key="1">
    <source>
        <dbReference type="SAM" id="MobiDB-lite"/>
    </source>
</evidence>
<gene>
    <name evidence="2" type="ORF">HETIRDRAFT_453912</name>
</gene>
<protein>
    <submittedName>
        <fullName evidence="2">Uncharacterized protein</fullName>
    </submittedName>
</protein>
<dbReference type="InParanoid" id="W4JWG7"/>
<dbReference type="KEGG" id="hir:HETIRDRAFT_453912"/>
<feature type="compositionally biased region" description="Basic and acidic residues" evidence="1">
    <location>
        <begin position="1"/>
        <end position="17"/>
    </location>
</feature>
<dbReference type="EMBL" id="KI925462">
    <property type="protein sequence ID" value="ETW77784.1"/>
    <property type="molecule type" value="Genomic_DNA"/>
</dbReference>
<dbReference type="GeneID" id="20676447"/>
<reference evidence="2 3" key="1">
    <citation type="journal article" date="2012" name="New Phytol.">
        <title>Insight into trade-off between wood decay and parasitism from the genome of a fungal forest pathogen.</title>
        <authorList>
            <person name="Olson A."/>
            <person name="Aerts A."/>
            <person name="Asiegbu F."/>
            <person name="Belbahri L."/>
            <person name="Bouzid O."/>
            <person name="Broberg A."/>
            <person name="Canback B."/>
            <person name="Coutinho P.M."/>
            <person name="Cullen D."/>
            <person name="Dalman K."/>
            <person name="Deflorio G."/>
            <person name="van Diepen L.T."/>
            <person name="Dunand C."/>
            <person name="Duplessis S."/>
            <person name="Durling M."/>
            <person name="Gonthier P."/>
            <person name="Grimwood J."/>
            <person name="Fossdal C.G."/>
            <person name="Hansson D."/>
            <person name="Henrissat B."/>
            <person name="Hietala A."/>
            <person name="Himmelstrand K."/>
            <person name="Hoffmeister D."/>
            <person name="Hogberg N."/>
            <person name="James T.Y."/>
            <person name="Karlsson M."/>
            <person name="Kohler A."/>
            <person name="Kues U."/>
            <person name="Lee Y.H."/>
            <person name="Lin Y.C."/>
            <person name="Lind M."/>
            <person name="Lindquist E."/>
            <person name="Lombard V."/>
            <person name="Lucas S."/>
            <person name="Lunden K."/>
            <person name="Morin E."/>
            <person name="Murat C."/>
            <person name="Park J."/>
            <person name="Raffaello T."/>
            <person name="Rouze P."/>
            <person name="Salamov A."/>
            <person name="Schmutz J."/>
            <person name="Solheim H."/>
            <person name="Stahlberg J."/>
            <person name="Velez H."/>
            <person name="de Vries R.P."/>
            <person name="Wiebenga A."/>
            <person name="Woodward S."/>
            <person name="Yakovlev I."/>
            <person name="Garbelotto M."/>
            <person name="Martin F."/>
            <person name="Grigoriev I.V."/>
            <person name="Stenlid J."/>
        </authorList>
    </citation>
    <scope>NUCLEOTIDE SEQUENCE [LARGE SCALE GENOMIC DNA]</scope>
    <source>
        <strain evidence="2 3">TC 32-1</strain>
    </source>
</reference>
<dbReference type="Proteomes" id="UP000030671">
    <property type="component" value="Unassembled WGS sequence"/>
</dbReference>
<dbReference type="HOGENOM" id="CLU_1594751_0_0_1"/>
<feature type="region of interest" description="Disordered" evidence="1">
    <location>
        <begin position="1"/>
        <end position="28"/>
    </location>
</feature>
<proteinExistence type="predicted"/>
<evidence type="ECO:0000313" key="3">
    <source>
        <dbReference type="Proteomes" id="UP000030671"/>
    </source>
</evidence>
<organism evidence="2 3">
    <name type="scientific">Heterobasidion irregulare (strain TC 32-1)</name>
    <dbReference type="NCBI Taxonomy" id="747525"/>
    <lineage>
        <taxon>Eukaryota</taxon>
        <taxon>Fungi</taxon>
        <taxon>Dikarya</taxon>
        <taxon>Basidiomycota</taxon>
        <taxon>Agaricomycotina</taxon>
        <taxon>Agaricomycetes</taxon>
        <taxon>Russulales</taxon>
        <taxon>Bondarzewiaceae</taxon>
        <taxon>Heterobasidion</taxon>
        <taxon>Heterobasidion annosum species complex</taxon>
    </lineage>
</organism>
<name>W4JWG7_HETIT</name>
<dbReference type="AlphaFoldDB" id="W4JWG7"/>
<accession>W4JWG7</accession>
<evidence type="ECO:0000313" key="2">
    <source>
        <dbReference type="EMBL" id="ETW77784.1"/>
    </source>
</evidence>
<keyword evidence="3" id="KW-1185">Reference proteome</keyword>